<name>A0A2U2C9P3_9RHOB</name>
<organism evidence="3 4">
    <name type="scientific">Pararhodobacter marinus</name>
    <dbReference type="NCBI Taxonomy" id="2184063"/>
    <lineage>
        <taxon>Bacteria</taxon>
        <taxon>Pseudomonadati</taxon>
        <taxon>Pseudomonadota</taxon>
        <taxon>Alphaproteobacteria</taxon>
        <taxon>Rhodobacterales</taxon>
        <taxon>Paracoccaceae</taxon>
        <taxon>Pararhodobacter</taxon>
    </lineage>
</organism>
<evidence type="ECO:0000259" key="2">
    <source>
        <dbReference type="PROSITE" id="PS51819"/>
    </source>
</evidence>
<dbReference type="OrthoDB" id="9803142at2"/>
<gene>
    <name evidence="3" type="ORF">C4N9_11360</name>
</gene>
<protein>
    <submittedName>
        <fullName evidence="3">Glyoxalase</fullName>
    </submittedName>
</protein>
<dbReference type="PROSITE" id="PS51819">
    <property type="entry name" value="VOC"/>
    <property type="match status" value="1"/>
</dbReference>
<dbReference type="GO" id="GO:0046872">
    <property type="term" value="F:metal ion binding"/>
    <property type="evidence" value="ECO:0007669"/>
    <property type="project" value="UniProtKB-KW"/>
</dbReference>
<evidence type="ECO:0000256" key="1">
    <source>
        <dbReference type="ARBA" id="ARBA00022723"/>
    </source>
</evidence>
<evidence type="ECO:0000313" key="4">
    <source>
        <dbReference type="Proteomes" id="UP000244940"/>
    </source>
</evidence>
<dbReference type="PROSITE" id="PS00934">
    <property type="entry name" value="GLYOXALASE_I_1"/>
    <property type="match status" value="1"/>
</dbReference>
<dbReference type="InterPro" id="IPR018146">
    <property type="entry name" value="Glyoxalase_1_CS"/>
</dbReference>
<feature type="domain" description="VOC" evidence="2">
    <location>
        <begin position="155"/>
        <end position="272"/>
    </location>
</feature>
<dbReference type="InterPro" id="IPR029068">
    <property type="entry name" value="Glyas_Bleomycin-R_OHBP_Dase"/>
</dbReference>
<keyword evidence="4" id="KW-1185">Reference proteome</keyword>
<sequence>MQIIGPDLLVFGVDDVPACHEFLSAYGLDCADYTPEKGGTYLALDGTGLVIRPRNDPSLPLALKTGTTLRLQVLGVVDAAALDAVEAELSRDRQVLRLADGSLRTQDDQGFELAFRVTTRKPLDMPGEKVNAPYAPARPANALGVTQDMPAKPRTLSHVVLFVPDIDGAVGFYRDRLGFRITDTLTGAGPFLRPQANPDHHTHFFIRTPPYMQGIEHLAFHLGGPTELMLAGSRMMEQGYESFWGPGRHKFGSNWFWYFKSPLACNVEFDADMDTHDDDWAPREAPMGPEASQAFLMQWRAKWAPGGGPGGPKG</sequence>
<dbReference type="Proteomes" id="UP000244940">
    <property type="component" value="Unassembled WGS sequence"/>
</dbReference>
<comment type="caution">
    <text evidence="3">The sequence shown here is derived from an EMBL/GenBank/DDBJ whole genome shotgun (WGS) entry which is preliminary data.</text>
</comment>
<dbReference type="Pfam" id="PF00903">
    <property type="entry name" value="Glyoxalase"/>
    <property type="match status" value="1"/>
</dbReference>
<proteinExistence type="predicted"/>
<dbReference type="RefSeq" id="WP_109533440.1">
    <property type="nucleotide sequence ID" value="NZ_QEYD01000006.1"/>
</dbReference>
<accession>A0A2U2C9P3</accession>
<dbReference type="SUPFAM" id="SSF54593">
    <property type="entry name" value="Glyoxalase/Bleomycin resistance protein/Dihydroxybiphenyl dioxygenase"/>
    <property type="match status" value="1"/>
</dbReference>
<keyword evidence="1" id="KW-0479">Metal-binding</keyword>
<dbReference type="Gene3D" id="3.10.180.10">
    <property type="entry name" value="2,3-Dihydroxybiphenyl 1,2-Dioxygenase, domain 1"/>
    <property type="match status" value="1"/>
</dbReference>
<evidence type="ECO:0000313" key="3">
    <source>
        <dbReference type="EMBL" id="PWE28579.1"/>
    </source>
</evidence>
<dbReference type="AlphaFoldDB" id="A0A2U2C9P3"/>
<dbReference type="EMBL" id="QEYD01000006">
    <property type="protein sequence ID" value="PWE28579.1"/>
    <property type="molecule type" value="Genomic_DNA"/>
</dbReference>
<dbReference type="GeneID" id="94365489"/>
<dbReference type="InterPro" id="IPR004360">
    <property type="entry name" value="Glyas_Fos-R_dOase_dom"/>
</dbReference>
<reference evidence="3 4" key="1">
    <citation type="submission" date="2018-05" db="EMBL/GenBank/DDBJ databases">
        <title>Pararhodobacter marina sp. nov., isolated from deep-sea water of the Indian Ocean.</title>
        <authorList>
            <person name="Lai Q.Sr."/>
            <person name="Liu X."/>
            <person name="Shao Z."/>
        </authorList>
    </citation>
    <scope>NUCLEOTIDE SEQUENCE [LARGE SCALE GENOMIC DNA]</scope>
    <source>
        <strain evidence="3 4">CIC4N-9</strain>
    </source>
</reference>
<dbReference type="GO" id="GO:0004462">
    <property type="term" value="F:lactoylglutathione lyase activity"/>
    <property type="evidence" value="ECO:0007669"/>
    <property type="project" value="InterPro"/>
</dbReference>
<dbReference type="InterPro" id="IPR037523">
    <property type="entry name" value="VOC_core"/>
</dbReference>